<evidence type="ECO:0000256" key="4">
    <source>
        <dbReference type="ARBA" id="ARBA00022824"/>
    </source>
</evidence>
<evidence type="ECO:0000256" key="8">
    <source>
        <dbReference type="SAM" id="Phobius"/>
    </source>
</evidence>
<keyword evidence="6 8" id="KW-0472">Membrane</keyword>
<gene>
    <name evidence="9" type="ORF">MFIFM68171_11036</name>
</gene>
<comment type="similarity">
    <text evidence="2">Belongs to the INSIG family.</text>
</comment>
<dbReference type="Pfam" id="PF07281">
    <property type="entry name" value="INSIG"/>
    <property type="match status" value="1"/>
</dbReference>
<feature type="transmembrane region" description="Helical" evidence="8">
    <location>
        <begin position="242"/>
        <end position="262"/>
    </location>
</feature>
<keyword evidence="3 8" id="KW-0812">Transmembrane</keyword>
<name>A0ABQ0GSV0_9PEZI</name>
<feature type="region of interest" description="Disordered" evidence="7">
    <location>
        <begin position="1"/>
        <end position="90"/>
    </location>
</feature>
<sequence>MDPKPGGGRASPEILRPIPRRPFKLNFSSPTPPDDNDDNDDNDTSGRRPTPNISVSDLRFLDPAYRPSPSSSSSPAIASPNANLSTRDRDTPLSRATSFLNLTSSTLFGIYSPSARAGGQGQGGEDEEEEDGVAVFPDTSGVNTPRTPARRAGLDEATYVLMRERSRSHSHPASSSVPFPSSSSSSSVRLAGGGLRMVLALALRAVLLFVLGVGYGVLVTRFPRRGGQQQQQQQQQVAVWEWRYLGFWGVAGVVLGGLLPWFDKVWERRAAAGLKGKKRSRADGDGDGDGEVDVDAIPTATATAAAPAQAETDWALVIRGIGAFVGIVFAIRKLPWASTMQVSLTLALTNPFLWYLIDRSKPGFLLSAAVGLAGSLASLVMGVNTDMMMPAPAAAAGLSGSPGSGSGSLFPNMTAAVSSGHGASTMGGLASQETVETSIWMLSVLFCSCVCFGNIGRRLALNSSAAGRGRWGGVR</sequence>
<protein>
    <submittedName>
        <fullName evidence="9">Insulin-induced protein-domain-containing protein</fullName>
    </submittedName>
</protein>
<dbReference type="PANTHER" id="PTHR15301">
    <property type="entry name" value="INSULIN-INDUCED GENE 1"/>
    <property type="match status" value="1"/>
</dbReference>
<dbReference type="EMBL" id="BAAFSV010000006">
    <property type="protein sequence ID" value="GAB1320826.1"/>
    <property type="molecule type" value="Genomic_DNA"/>
</dbReference>
<dbReference type="PANTHER" id="PTHR15301:SF3">
    <property type="entry name" value="PROTEIN NSG1-RELATED"/>
    <property type="match status" value="1"/>
</dbReference>
<feature type="compositionally biased region" description="Acidic residues" evidence="7">
    <location>
        <begin position="34"/>
        <end position="43"/>
    </location>
</feature>
<feature type="transmembrane region" description="Helical" evidence="8">
    <location>
        <begin position="198"/>
        <end position="222"/>
    </location>
</feature>
<evidence type="ECO:0000313" key="10">
    <source>
        <dbReference type="Proteomes" id="UP001628179"/>
    </source>
</evidence>
<reference evidence="9 10" key="1">
    <citation type="submission" date="2024-09" db="EMBL/GenBank/DDBJ databases">
        <title>Itraconazole resistance in Madurella fahalii resulting from another homologue of gene encoding cytochrome P450 14-alpha sterol demethylase (CYP51).</title>
        <authorList>
            <person name="Yoshioka I."/>
            <person name="Fahal A.H."/>
            <person name="Kaneko S."/>
            <person name="Yaguchi T."/>
        </authorList>
    </citation>
    <scope>NUCLEOTIDE SEQUENCE [LARGE SCALE GENOMIC DNA]</scope>
    <source>
        <strain evidence="9 10">IFM 68171</strain>
    </source>
</reference>
<organism evidence="9 10">
    <name type="scientific">Madurella fahalii</name>
    <dbReference type="NCBI Taxonomy" id="1157608"/>
    <lineage>
        <taxon>Eukaryota</taxon>
        <taxon>Fungi</taxon>
        <taxon>Dikarya</taxon>
        <taxon>Ascomycota</taxon>
        <taxon>Pezizomycotina</taxon>
        <taxon>Sordariomycetes</taxon>
        <taxon>Sordariomycetidae</taxon>
        <taxon>Sordariales</taxon>
        <taxon>Sordariales incertae sedis</taxon>
        <taxon>Madurella</taxon>
    </lineage>
</organism>
<proteinExistence type="inferred from homology"/>
<evidence type="ECO:0000256" key="3">
    <source>
        <dbReference type="ARBA" id="ARBA00022692"/>
    </source>
</evidence>
<dbReference type="InterPro" id="IPR025929">
    <property type="entry name" value="INSIG_fam"/>
</dbReference>
<feature type="transmembrane region" description="Helical" evidence="8">
    <location>
        <begin position="439"/>
        <end position="460"/>
    </location>
</feature>
<comment type="caution">
    <text evidence="9">The sequence shown here is derived from an EMBL/GenBank/DDBJ whole genome shotgun (WGS) entry which is preliminary data.</text>
</comment>
<comment type="subcellular location">
    <subcellularLocation>
        <location evidence="1">Endoplasmic reticulum membrane</location>
        <topology evidence="1">Multi-pass membrane protein</topology>
    </subcellularLocation>
</comment>
<feature type="compositionally biased region" description="Low complexity" evidence="7">
    <location>
        <begin position="67"/>
        <end position="80"/>
    </location>
</feature>
<dbReference type="RefSeq" id="XP_070922556.1">
    <property type="nucleotide sequence ID" value="XM_071066455.1"/>
</dbReference>
<evidence type="ECO:0000313" key="9">
    <source>
        <dbReference type="EMBL" id="GAB1320826.1"/>
    </source>
</evidence>
<feature type="transmembrane region" description="Helical" evidence="8">
    <location>
        <begin position="337"/>
        <end position="357"/>
    </location>
</feature>
<feature type="region of interest" description="Disordered" evidence="7">
    <location>
        <begin position="111"/>
        <end position="185"/>
    </location>
</feature>
<keyword evidence="4" id="KW-0256">Endoplasmic reticulum</keyword>
<evidence type="ECO:0000256" key="2">
    <source>
        <dbReference type="ARBA" id="ARBA00007475"/>
    </source>
</evidence>
<evidence type="ECO:0000256" key="6">
    <source>
        <dbReference type="ARBA" id="ARBA00023136"/>
    </source>
</evidence>
<accession>A0ABQ0GSV0</accession>
<feature type="transmembrane region" description="Helical" evidence="8">
    <location>
        <begin position="364"/>
        <end position="383"/>
    </location>
</feature>
<dbReference type="Proteomes" id="UP001628179">
    <property type="component" value="Unassembled WGS sequence"/>
</dbReference>
<evidence type="ECO:0000256" key="5">
    <source>
        <dbReference type="ARBA" id="ARBA00022989"/>
    </source>
</evidence>
<dbReference type="GeneID" id="98181778"/>
<evidence type="ECO:0000256" key="1">
    <source>
        <dbReference type="ARBA" id="ARBA00004477"/>
    </source>
</evidence>
<evidence type="ECO:0000256" key="7">
    <source>
        <dbReference type="SAM" id="MobiDB-lite"/>
    </source>
</evidence>
<keyword evidence="10" id="KW-1185">Reference proteome</keyword>
<feature type="compositionally biased region" description="Low complexity" evidence="7">
    <location>
        <begin position="171"/>
        <end position="185"/>
    </location>
</feature>
<keyword evidence="5 8" id="KW-1133">Transmembrane helix</keyword>